<organism evidence="3 4">
    <name type="scientific">Staphylococcus nepalensis</name>
    <dbReference type="NCBI Taxonomy" id="214473"/>
    <lineage>
        <taxon>Bacteria</taxon>
        <taxon>Bacillati</taxon>
        <taxon>Bacillota</taxon>
        <taxon>Bacilli</taxon>
        <taxon>Bacillales</taxon>
        <taxon>Staphylococcaceae</taxon>
        <taxon>Staphylococcus</taxon>
    </lineage>
</organism>
<protein>
    <submittedName>
        <fullName evidence="3">Membrane protein</fullName>
    </submittedName>
</protein>
<evidence type="ECO:0000256" key="1">
    <source>
        <dbReference type="SAM" id="Phobius"/>
    </source>
</evidence>
<dbReference type="InterPro" id="IPR052529">
    <property type="entry name" value="Bact_Transport_Assoc"/>
</dbReference>
<evidence type="ECO:0000313" key="3">
    <source>
        <dbReference type="EMBL" id="SUM55659.1"/>
    </source>
</evidence>
<feature type="transmembrane region" description="Helical" evidence="1">
    <location>
        <begin position="310"/>
        <end position="330"/>
    </location>
</feature>
<feature type="transmembrane region" description="Helical" evidence="1">
    <location>
        <begin position="52"/>
        <end position="77"/>
    </location>
</feature>
<dbReference type="InterPro" id="IPR007349">
    <property type="entry name" value="DUF418"/>
</dbReference>
<name>A0A380GNE7_9STAP</name>
<dbReference type="EMBL" id="UHDS01000001">
    <property type="protein sequence ID" value="SUM55659.1"/>
    <property type="molecule type" value="Genomic_DNA"/>
</dbReference>
<keyword evidence="1" id="KW-0812">Transmembrane</keyword>
<keyword evidence="1" id="KW-1133">Transmembrane helix</keyword>
<feature type="transmembrane region" description="Helical" evidence="1">
    <location>
        <begin position="336"/>
        <end position="357"/>
    </location>
</feature>
<sequence length="376" mass="43407">MKQRRIFELDALRGLSLFGILLMNILVFSMPYEEAFLPDLVSGFDESLLRGITLFVISSFYPIFTFLFGYGLAIMYTNRLKKSMNYYPFIYRRFIFLLVLGMLHGFLLFSGDILFSYAFTGMIAVLFIKKTAGQLLKAAIILFAVKIIILVLPAFLMTLNDNPYSTFSISGLSVSEIIALKQSGTYSNFLSINVKEYLNSIVDTVTFSAYFEFLPYILFGMAAQKFNLVEKVKHNHSRTIISLITLLLIGYMIKIPYVIDYGHQGFNMISSMIGGPLVGFGYILLCLYLCQLKQFSNVLTIFKYPGKLSLTVYLMQSFIFTFIYVGLSLYNQLPLYQSYIIVLVVYGIQLVFCYFYLKYYRYGPIEWLWRKVTYLK</sequence>
<feature type="transmembrane region" description="Helical" evidence="1">
    <location>
        <begin position="135"/>
        <end position="156"/>
    </location>
</feature>
<feature type="transmembrane region" description="Helical" evidence="1">
    <location>
        <begin position="113"/>
        <end position="128"/>
    </location>
</feature>
<dbReference type="PANTHER" id="PTHR30590:SF2">
    <property type="entry name" value="INNER MEMBRANE PROTEIN"/>
    <property type="match status" value="1"/>
</dbReference>
<feature type="transmembrane region" description="Helical" evidence="1">
    <location>
        <begin position="89"/>
        <end position="107"/>
    </location>
</feature>
<dbReference type="Proteomes" id="UP000254412">
    <property type="component" value="Unassembled WGS sequence"/>
</dbReference>
<dbReference type="Pfam" id="PF04235">
    <property type="entry name" value="DUF418"/>
    <property type="match status" value="1"/>
</dbReference>
<evidence type="ECO:0000313" key="4">
    <source>
        <dbReference type="Proteomes" id="UP000254412"/>
    </source>
</evidence>
<feature type="transmembrane region" description="Helical" evidence="1">
    <location>
        <begin position="240"/>
        <end position="259"/>
    </location>
</feature>
<dbReference type="RefSeq" id="WP_229719061.1">
    <property type="nucleotide sequence ID" value="NZ_BMCF01000006.1"/>
</dbReference>
<evidence type="ECO:0000259" key="2">
    <source>
        <dbReference type="Pfam" id="PF04235"/>
    </source>
</evidence>
<feature type="transmembrane region" description="Helical" evidence="1">
    <location>
        <begin position="197"/>
        <end position="219"/>
    </location>
</feature>
<reference evidence="3 4" key="1">
    <citation type="submission" date="2018-06" db="EMBL/GenBank/DDBJ databases">
        <authorList>
            <consortium name="Pathogen Informatics"/>
            <person name="Doyle S."/>
        </authorList>
    </citation>
    <scope>NUCLEOTIDE SEQUENCE [LARGE SCALE GENOMIC DNA]</scope>
    <source>
        <strain evidence="3 4">NCTC13834</strain>
    </source>
</reference>
<feature type="transmembrane region" description="Helical" evidence="1">
    <location>
        <begin position="265"/>
        <end position="289"/>
    </location>
</feature>
<feature type="transmembrane region" description="Helical" evidence="1">
    <location>
        <begin position="12"/>
        <end position="32"/>
    </location>
</feature>
<feature type="domain" description="DUF418" evidence="2">
    <location>
        <begin position="225"/>
        <end position="376"/>
    </location>
</feature>
<dbReference type="PANTHER" id="PTHR30590">
    <property type="entry name" value="INNER MEMBRANE PROTEIN"/>
    <property type="match status" value="1"/>
</dbReference>
<keyword evidence="1" id="KW-0472">Membrane</keyword>
<gene>
    <name evidence="3" type="ORF">NCTC13834_02030</name>
</gene>
<proteinExistence type="predicted"/>
<accession>A0A380GNE7</accession>
<dbReference type="AlphaFoldDB" id="A0A380GNE7"/>